<evidence type="ECO:0000256" key="1">
    <source>
        <dbReference type="ARBA" id="ARBA00012417"/>
    </source>
</evidence>
<keyword evidence="6" id="KW-0239">DNA-directed DNA polymerase</keyword>
<dbReference type="InterPro" id="IPR048466">
    <property type="entry name" value="DNA_pol3_delta-like_C"/>
</dbReference>
<evidence type="ECO:0000259" key="10">
    <source>
        <dbReference type="Pfam" id="PF06144"/>
    </source>
</evidence>
<evidence type="ECO:0000256" key="8">
    <source>
        <dbReference type="ARBA" id="ARBA00049244"/>
    </source>
</evidence>
<dbReference type="PANTHER" id="PTHR34388">
    <property type="entry name" value="DNA POLYMERASE III SUBUNIT DELTA"/>
    <property type="match status" value="1"/>
</dbReference>
<dbReference type="InterPro" id="IPR010372">
    <property type="entry name" value="DNA_pol3_delta_N"/>
</dbReference>
<dbReference type="InterPro" id="IPR008921">
    <property type="entry name" value="DNA_pol3_clamp-load_cplx_C"/>
</dbReference>
<dbReference type="SUPFAM" id="SSF52540">
    <property type="entry name" value="P-loop containing nucleoside triphosphate hydrolases"/>
    <property type="match status" value="1"/>
</dbReference>
<dbReference type="CDD" id="cd18138">
    <property type="entry name" value="HLD_clamp_pol_III_delta"/>
    <property type="match status" value="1"/>
</dbReference>
<comment type="catalytic activity">
    <reaction evidence="8">
        <text>DNA(n) + a 2'-deoxyribonucleoside 5'-triphosphate = DNA(n+1) + diphosphate</text>
        <dbReference type="Rhea" id="RHEA:22508"/>
        <dbReference type="Rhea" id="RHEA-COMP:17339"/>
        <dbReference type="Rhea" id="RHEA-COMP:17340"/>
        <dbReference type="ChEBI" id="CHEBI:33019"/>
        <dbReference type="ChEBI" id="CHEBI:61560"/>
        <dbReference type="ChEBI" id="CHEBI:173112"/>
        <dbReference type="EC" id="2.7.7.7"/>
    </reaction>
</comment>
<dbReference type="GO" id="GO:0009360">
    <property type="term" value="C:DNA polymerase III complex"/>
    <property type="evidence" value="ECO:0007669"/>
    <property type="project" value="UniProtKB-UniRule"/>
</dbReference>
<gene>
    <name evidence="12" type="primary">holA</name>
    <name evidence="12" type="ORF">NCTC13315_01564</name>
</gene>
<dbReference type="Pfam" id="PF06144">
    <property type="entry name" value="DNA_pol3_delta"/>
    <property type="match status" value="1"/>
</dbReference>
<dbReference type="GO" id="GO:0006261">
    <property type="term" value="P:DNA-templated DNA replication"/>
    <property type="evidence" value="ECO:0007669"/>
    <property type="project" value="TreeGrafter"/>
</dbReference>
<organism evidence="12 13">
    <name type="scientific">Legionella beliardensis</name>
    <dbReference type="NCBI Taxonomy" id="91822"/>
    <lineage>
        <taxon>Bacteria</taxon>
        <taxon>Pseudomonadati</taxon>
        <taxon>Pseudomonadota</taxon>
        <taxon>Gammaproteobacteria</taxon>
        <taxon>Legionellales</taxon>
        <taxon>Legionellaceae</taxon>
        <taxon>Legionella</taxon>
    </lineage>
</organism>
<protein>
    <recommendedName>
        <fullName evidence="2 9">DNA polymerase III subunit delta</fullName>
        <ecNumber evidence="1 9">2.7.7.7</ecNumber>
    </recommendedName>
</protein>
<dbReference type="Proteomes" id="UP000254968">
    <property type="component" value="Unassembled WGS sequence"/>
</dbReference>
<dbReference type="OrthoDB" id="9770982at2"/>
<accession>A0A378I2R6</accession>
<dbReference type="Gene3D" id="1.20.272.10">
    <property type="match status" value="1"/>
</dbReference>
<keyword evidence="5" id="KW-0235">DNA replication</keyword>
<feature type="domain" description="DNA polymerase III delta N-terminal" evidence="10">
    <location>
        <begin position="21"/>
        <end position="118"/>
    </location>
</feature>
<comment type="similarity">
    <text evidence="7">Belongs to the DNA polymerase HolA subunit family.</text>
</comment>
<dbReference type="PANTHER" id="PTHR34388:SF1">
    <property type="entry name" value="DNA POLYMERASE III SUBUNIT DELTA"/>
    <property type="match status" value="1"/>
</dbReference>
<evidence type="ECO:0000259" key="11">
    <source>
        <dbReference type="Pfam" id="PF21694"/>
    </source>
</evidence>
<keyword evidence="4 12" id="KW-0548">Nucleotidyltransferase</keyword>
<keyword evidence="3 12" id="KW-0808">Transferase</keyword>
<evidence type="ECO:0000256" key="7">
    <source>
        <dbReference type="ARBA" id="ARBA00034754"/>
    </source>
</evidence>
<evidence type="ECO:0000256" key="9">
    <source>
        <dbReference type="NCBIfam" id="TIGR01128"/>
    </source>
</evidence>
<evidence type="ECO:0000256" key="6">
    <source>
        <dbReference type="ARBA" id="ARBA00022932"/>
    </source>
</evidence>
<dbReference type="GO" id="GO:0003887">
    <property type="term" value="F:DNA-directed DNA polymerase activity"/>
    <property type="evidence" value="ECO:0007669"/>
    <property type="project" value="UniProtKB-UniRule"/>
</dbReference>
<dbReference type="Gene3D" id="1.10.8.60">
    <property type="match status" value="1"/>
</dbReference>
<evidence type="ECO:0000256" key="5">
    <source>
        <dbReference type="ARBA" id="ARBA00022705"/>
    </source>
</evidence>
<dbReference type="RefSeq" id="WP_115302733.1">
    <property type="nucleotide sequence ID" value="NZ_CAAAHO010000004.1"/>
</dbReference>
<keyword evidence="13" id="KW-1185">Reference proteome</keyword>
<proteinExistence type="inferred from homology"/>
<feature type="domain" description="DNA polymerase III delta subunit-like C-terminal" evidence="11">
    <location>
        <begin position="210"/>
        <end position="316"/>
    </location>
</feature>
<dbReference type="Gene3D" id="3.40.50.300">
    <property type="entry name" value="P-loop containing nucleotide triphosphate hydrolases"/>
    <property type="match status" value="1"/>
</dbReference>
<dbReference type="SUPFAM" id="SSF48019">
    <property type="entry name" value="post-AAA+ oligomerization domain-like"/>
    <property type="match status" value="1"/>
</dbReference>
<dbReference type="EC" id="2.7.7.7" evidence="1 9"/>
<dbReference type="Pfam" id="PF21694">
    <property type="entry name" value="DNA_pol3_delta_C"/>
    <property type="match status" value="1"/>
</dbReference>
<sequence length="339" mass="38991">MLVKHNSLTVQLPKQLPAVFFLLGQELFQINQLLEAIKLAWRQHQRESETIIFSIESTTDWASLEQTVNSYSLFTEARLIDIRYDKKTLEPAGKLFFSNYLNDPNPDCLLLFKSSNLTVKQLQPFLNHSNAYIMQTMTPSSTLIKKWLQERLQPFGITDPHISTLIYQFNEGNLFACAQLLEKLKLINEPNTPLTLTDIKEHLHNQCNYSLFELAETCLSGDTLKVIQLLRQTLNNKTEPALILWLLTQEIRLLLQLSHLISQGQAFQAVANQLKIWSTKHNLYQNALKKYDHHSLSCLLKHCNKIDKQIKTTQSKQIWQHIELVAISLSKGNTVGTLA</sequence>
<dbReference type="AlphaFoldDB" id="A0A378I2R6"/>
<evidence type="ECO:0000256" key="2">
    <source>
        <dbReference type="ARBA" id="ARBA00017703"/>
    </source>
</evidence>
<dbReference type="InterPro" id="IPR005790">
    <property type="entry name" value="DNA_polIII_delta"/>
</dbReference>
<reference evidence="12 13" key="1">
    <citation type="submission" date="2018-06" db="EMBL/GenBank/DDBJ databases">
        <authorList>
            <consortium name="Pathogen Informatics"/>
            <person name="Doyle S."/>
        </authorList>
    </citation>
    <scope>NUCLEOTIDE SEQUENCE [LARGE SCALE GENOMIC DNA]</scope>
    <source>
        <strain evidence="12 13">NCTC13315</strain>
    </source>
</reference>
<name>A0A378I2R6_9GAMM</name>
<evidence type="ECO:0000313" key="12">
    <source>
        <dbReference type="EMBL" id="STX29030.1"/>
    </source>
</evidence>
<dbReference type="InterPro" id="IPR027417">
    <property type="entry name" value="P-loop_NTPase"/>
</dbReference>
<evidence type="ECO:0000256" key="4">
    <source>
        <dbReference type="ARBA" id="ARBA00022695"/>
    </source>
</evidence>
<dbReference type="EMBL" id="UGNV01000001">
    <property type="protein sequence ID" value="STX29030.1"/>
    <property type="molecule type" value="Genomic_DNA"/>
</dbReference>
<evidence type="ECO:0000313" key="13">
    <source>
        <dbReference type="Proteomes" id="UP000254968"/>
    </source>
</evidence>
<dbReference type="GO" id="GO:0003677">
    <property type="term" value="F:DNA binding"/>
    <property type="evidence" value="ECO:0007669"/>
    <property type="project" value="InterPro"/>
</dbReference>
<dbReference type="NCBIfam" id="TIGR01128">
    <property type="entry name" value="holA"/>
    <property type="match status" value="1"/>
</dbReference>
<evidence type="ECO:0000256" key="3">
    <source>
        <dbReference type="ARBA" id="ARBA00022679"/>
    </source>
</evidence>